<dbReference type="Proteomes" id="UP001596203">
    <property type="component" value="Unassembled WGS sequence"/>
</dbReference>
<dbReference type="EMBL" id="JBHSPR010000010">
    <property type="protein sequence ID" value="MFC6017528.1"/>
    <property type="molecule type" value="Genomic_DNA"/>
</dbReference>
<protein>
    <submittedName>
        <fullName evidence="1">Uncharacterized protein</fullName>
    </submittedName>
</protein>
<keyword evidence="2" id="KW-1185">Reference proteome</keyword>
<evidence type="ECO:0000313" key="2">
    <source>
        <dbReference type="Proteomes" id="UP001596203"/>
    </source>
</evidence>
<gene>
    <name evidence="1" type="ORF">ACFP2T_15100</name>
</gene>
<organism evidence="1 2">
    <name type="scientific">Plantactinospora solaniradicis</name>
    <dbReference type="NCBI Taxonomy" id="1723736"/>
    <lineage>
        <taxon>Bacteria</taxon>
        <taxon>Bacillati</taxon>
        <taxon>Actinomycetota</taxon>
        <taxon>Actinomycetes</taxon>
        <taxon>Micromonosporales</taxon>
        <taxon>Micromonosporaceae</taxon>
        <taxon>Plantactinospora</taxon>
    </lineage>
</organism>
<comment type="caution">
    <text evidence="1">The sequence shown here is derived from an EMBL/GenBank/DDBJ whole genome shotgun (WGS) entry which is preliminary data.</text>
</comment>
<accession>A0ABW1KB31</accession>
<sequence length="119" mass="13430">MPDRPPDIAGDLLDLPSYQVEFAEQFGRAAQGFWKLERRQTFEEPDYPSFDSTVAYEVLYDPRGRLIGARRTESADVVLTWRRFIAGLFDGGEEIAAIFARRVAALPPPIIGVSGERRN</sequence>
<name>A0ABW1KB31_9ACTN</name>
<reference evidence="2" key="1">
    <citation type="journal article" date="2019" name="Int. J. Syst. Evol. Microbiol.">
        <title>The Global Catalogue of Microorganisms (GCM) 10K type strain sequencing project: providing services to taxonomists for standard genome sequencing and annotation.</title>
        <authorList>
            <consortium name="The Broad Institute Genomics Platform"/>
            <consortium name="The Broad Institute Genome Sequencing Center for Infectious Disease"/>
            <person name="Wu L."/>
            <person name="Ma J."/>
        </authorList>
    </citation>
    <scope>NUCLEOTIDE SEQUENCE [LARGE SCALE GENOMIC DNA]</scope>
    <source>
        <strain evidence="2">ZS-35-S2</strain>
    </source>
</reference>
<dbReference type="RefSeq" id="WP_377421837.1">
    <property type="nucleotide sequence ID" value="NZ_JBHSPR010000010.1"/>
</dbReference>
<proteinExistence type="predicted"/>
<evidence type="ECO:0000313" key="1">
    <source>
        <dbReference type="EMBL" id="MFC6017528.1"/>
    </source>
</evidence>